<keyword evidence="4" id="KW-1185">Reference proteome</keyword>
<dbReference type="RefSeq" id="XP_071935796.1">
    <property type="nucleotide sequence ID" value="XM_072079695.1"/>
</dbReference>
<reference evidence="5" key="1">
    <citation type="submission" date="2025-08" db="UniProtKB">
        <authorList>
            <consortium name="RefSeq"/>
        </authorList>
    </citation>
    <scope>IDENTIFICATION</scope>
    <source>
        <tissue evidence="5">Leaves</tissue>
    </source>
</reference>
<evidence type="ECO:0000259" key="3">
    <source>
        <dbReference type="Pfam" id="PF13837"/>
    </source>
</evidence>
<organism evidence="4 5">
    <name type="scientific">Coffea arabica</name>
    <name type="common">Arabian coffee</name>
    <dbReference type="NCBI Taxonomy" id="13443"/>
    <lineage>
        <taxon>Eukaryota</taxon>
        <taxon>Viridiplantae</taxon>
        <taxon>Streptophyta</taxon>
        <taxon>Embryophyta</taxon>
        <taxon>Tracheophyta</taxon>
        <taxon>Spermatophyta</taxon>
        <taxon>Magnoliopsida</taxon>
        <taxon>eudicotyledons</taxon>
        <taxon>Gunneridae</taxon>
        <taxon>Pentapetalae</taxon>
        <taxon>asterids</taxon>
        <taxon>lamiids</taxon>
        <taxon>Gentianales</taxon>
        <taxon>Rubiaceae</taxon>
        <taxon>Ixoroideae</taxon>
        <taxon>Gardenieae complex</taxon>
        <taxon>Bertiereae - Coffeeae clade</taxon>
        <taxon>Coffeeae</taxon>
        <taxon>Coffea</taxon>
    </lineage>
</organism>
<evidence type="ECO:0000256" key="1">
    <source>
        <dbReference type="SAM" id="Coils"/>
    </source>
</evidence>
<accession>A0ABM4WVI7</accession>
<evidence type="ECO:0000313" key="4">
    <source>
        <dbReference type="Proteomes" id="UP001652660"/>
    </source>
</evidence>
<dbReference type="PANTHER" id="PTHR46327">
    <property type="entry name" value="F16F4.11 PROTEIN-RELATED"/>
    <property type="match status" value="1"/>
</dbReference>
<keyword evidence="1" id="KW-0175">Coiled coil</keyword>
<protein>
    <submittedName>
        <fullName evidence="5">Uncharacterized protein isoform X1</fullName>
    </submittedName>
</protein>
<dbReference type="InterPro" id="IPR044822">
    <property type="entry name" value="Myb_DNA-bind_4"/>
</dbReference>
<dbReference type="Pfam" id="PF13837">
    <property type="entry name" value="Myb_DNA-bind_4"/>
    <property type="match status" value="1"/>
</dbReference>
<evidence type="ECO:0000313" key="5">
    <source>
        <dbReference type="RefSeq" id="XP_071935796.1"/>
    </source>
</evidence>
<dbReference type="GeneID" id="113729175"/>
<name>A0ABM4WVI7_COFAR</name>
<proteinExistence type="predicted"/>
<dbReference type="Proteomes" id="UP001652660">
    <property type="component" value="Chromosome 2e"/>
</dbReference>
<dbReference type="PANTHER" id="PTHR46327:SF13">
    <property type="entry name" value="MYB_SANT-LIKE DNA-BINDING DOMAIN-CONTAINING PROTEIN"/>
    <property type="match status" value="1"/>
</dbReference>
<evidence type="ECO:0000256" key="2">
    <source>
        <dbReference type="SAM" id="MobiDB-lite"/>
    </source>
</evidence>
<feature type="compositionally biased region" description="Polar residues" evidence="2">
    <location>
        <begin position="282"/>
        <end position="295"/>
    </location>
</feature>
<feature type="region of interest" description="Disordered" evidence="2">
    <location>
        <begin position="281"/>
        <end position="305"/>
    </location>
</feature>
<feature type="coiled-coil region" evidence="1">
    <location>
        <begin position="315"/>
        <end position="365"/>
    </location>
</feature>
<gene>
    <name evidence="5" type="primary">LOC113729175</name>
</gene>
<dbReference type="Gene3D" id="1.10.10.60">
    <property type="entry name" value="Homeodomain-like"/>
    <property type="match status" value="1"/>
</dbReference>
<feature type="domain" description="Myb/SANT-like DNA-binding" evidence="3">
    <location>
        <begin position="98"/>
        <end position="182"/>
    </location>
</feature>
<sequence length="372" mass="42893">MPDKQLNMQKQWLLKPVNGQQESYPSYDGFVSPPKFFLDMLPFGVQGPDKPLLLTEPNEGKKIDNFVGTGEHLNVVQGSDNEIEGGGGVKETSHKRIKWTDDMVKLLITALSYTGEDDVAVQRFRFVSCPKAGKWRAISNVMVQRGYHVTPHQCEDKFYDLSKKYRRLNDILGRGTACNVVENPKLMNSMDLSNEVVAEVMKILSSKQLFFKEMCSYYNGNRFFLPHDQSLQHLVKVALKAKGKLSQYVSHELPAKRMRELEDFGVSGFRSAPDCNRKSAYHLSNEQTDPISLTNEGGEGDRSQDDWMTSRLLHLEEQKLQIQEQRLDLEKFLRDTQQQDLKLEKMRLENQVMRLENERLAVKLKYWKRGPD</sequence>